<dbReference type="RefSeq" id="WP_141925968.1">
    <property type="nucleotide sequence ID" value="NZ_VFQC01000003.1"/>
</dbReference>
<protein>
    <submittedName>
        <fullName evidence="4">ABC-type dipeptide/oligopeptide/nickel transport system ATPase subunit</fullName>
    </submittedName>
</protein>
<organism evidence="4 5">
    <name type="scientific">Haloactinospora alba</name>
    <dbReference type="NCBI Taxonomy" id="405555"/>
    <lineage>
        <taxon>Bacteria</taxon>
        <taxon>Bacillati</taxon>
        <taxon>Actinomycetota</taxon>
        <taxon>Actinomycetes</taxon>
        <taxon>Streptosporangiales</taxon>
        <taxon>Nocardiopsidaceae</taxon>
        <taxon>Haloactinospora</taxon>
    </lineage>
</organism>
<evidence type="ECO:0000313" key="5">
    <source>
        <dbReference type="Proteomes" id="UP000317422"/>
    </source>
</evidence>
<dbReference type="Proteomes" id="UP000317422">
    <property type="component" value="Unassembled WGS sequence"/>
</dbReference>
<dbReference type="SMART" id="SM00382">
    <property type="entry name" value="AAA"/>
    <property type="match status" value="1"/>
</dbReference>
<dbReference type="GO" id="GO:0005886">
    <property type="term" value="C:plasma membrane"/>
    <property type="evidence" value="ECO:0007669"/>
    <property type="project" value="TreeGrafter"/>
</dbReference>
<dbReference type="Pfam" id="PF00005">
    <property type="entry name" value="ABC_tran"/>
    <property type="match status" value="1"/>
</dbReference>
<name>A0A543N6T5_9ACTN</name>
<evidence type="ECO:0000313" key="4">
    <source>
        <dbReference type="EMBL" id="TQN27530.1"/>
    </source>
</evidence>
<accession>A0A543N6T5</accession>
<proteinExistence type="predicted"/>
<keyword evidence="1" id="KW-0547">Nucleotide-binding</keyword>
<dbReference type="GO" id="GO:0016887">
    <property type="term" value="F:ATP hydrolysis activity"/>
    <property type="evidence" value="ECO:0007669"/>
    <property type="project" value="InterPro"/>
</dbReference>
<dbReference type="GO" id="GO:0005524">
    <property type="term" value="F:ATP binding"/>
    <property type="evidence" value="ECO:0007669"/>
    <property type="project" value="UniProtKB-KW"/>
</dbReference>
<dbReference type="InterPro" id="IPR003593">
    <property type="entry name" value="AAA+_ATPase"/>
</dbReference>
<dbReference type="InterPro" id="IPR015854">
    <property type="entry name" value="ABC_transpr_LolD-like"/>
</dbReference>
<reference evidence="4 5" key="1">
    <citation type="submission" date="2019-06" db="EMBL/GenBank/DDBJ databases">
        <title>Sequencing the genomes of 1000 actinobacteria strains.</title>
        <authorList>
            <person name="Klenk H.-P."/>
        </authorList>
    </citation>
    <scope>NUCLEOTIDE SEQUENCE [LARGE SCALE GENOMIC DNA]</scope>
    <source>
        <strain evidence="4 5">DSM 45015</strain>
    </source>
</reference>
<dbReference type="EMBL" id="VFQC01000003">
    <property type="protein sequence ID" value="TQN27530.1"/>
    <property type="molecule type" value="Genomic_DNA"/>
</dbReference>
<dbReference type="InterPro" id="IPR003439">
    <property type="entry name" value="ABC_transporter-like_ATP-bd"/>
</dbReference>
<dbReference type="AlphaFoldDB" id="A0A543N6T5"/>
<dbReference type="InterPro" id="IPR027417">
    <property type="entry name" value="P-loop_NTPase"/>
</dbReference>
<dbReference type="CDD" id="cd03257">
    <property type="entry name" value="ABC_NikE_OppD_transporters"/>
    <property type="match status" value="1"/>
</dbReference>
<dbReference type="Gene3D" id="3.40.50.300">
    <property type="entry name" value="P-loop containing nucleotide triphosphate hydrolases"/>
    <property type="match status" value="1"/>
</dbReference>
<feature type="domain" description="ABC transporter" evidence="3">
    <location>
        <begin position="5"/>
        <end position="243"/>
    </location>
</feature>
<evidence type="ECO:0000256" key="2">
    <source>
        <dbReference type="ARBA" id="ARBA00022840"/>
    </source>
</evidence>
<dbReference type="SUPFAM" id="SSF52540">
    <property type="entry name" value="P-loop containing nucleoside triphosphate hydrolases"/>
    <property type="match status" value="1"/>
</dbReference>
<dbReference type="InterPro" id="IPR017871">
    <property type="entry name" value="ABC_transporter-like_CS"/>
</dbReference>
<comment type="caution">
    <text evidence="4">The sequence shown here is derived from an EMBL/GenBank/DDBJ whole genome shotgun (WGS) entry which is preliminary data.</text>
</comment>
<sequence length="251" mass="26683">MSAVLACRDVTRVLGRRRRRVTALQGVNLDVAPGESVAVLGLSGSGKSTLVGVLAALDRPQRGEVRVDGTDVWSLSERGRRGVRRRVGWVPQDALGSFDPRYTVREVVAEGLLARRSAAGGPDADELCARVGLADGFAERMPASLSGGERQRVAVARALATDPEVLLADEPTSGLDVLAQEHVLETLTRTGQHRSLVLVTHDPRVARRVADRVVVLEGGRLVADVAASELLSSGLAAVERLVAAMPLERDL</sequence>
<keyword evidence="2" id="KW-0067">ATP-binding</keyword>
<evidence type="ECO:0000259" key="3">
    <source>
        <dbReference type="PROSITE" id="PS50893"/>
    </source>
</evidence>
<dbReference type="OrthoDB" id="3432373at2"/>
<gene>
    <name evidence="4" type="ORF">FHX37_4251</name>
</gene>
<dbReference type="PROSITE" id="PS50893">
    <property type="entry name" value="ABC_TRANSPORTER_2"/>
    <property type="match status" value="1"/>
</dbReference>
<dbReference type="PANTHER" id="PTHR24220:SF685">
    <property type="entry name" value="ABC TRANSPORTER RELATED"/>
    <property type="match status" value="1"/>
</dbReference>
<evidence type="ECO:0000256" key="1">
    <source>
        <dbReference type="ARBA" id="ARBA00022741"/>
    </source>
</evidence>
<dbReference type="PANTHER" id="PTHR24220">
    <property type="entry name" value="IMPORT ATP-BINDING PROTEIN"/>
    <property type="match status" value="1"/>
</dbReference>
<dbReference type="PROSITE" id="PS00211">
    <property type="entry name" value="ABC_TRANSPORTER_1"/>
    <property type="match status" value="1"/>
</dbReference>
<keyword evidence="5" id="KW-1185">Reference proteome</keyword>
<dbReference type="GO" id="GO:0022857">
    <property type="term" value="F:transmembrane transporter activity"/>
    <property type="evidence" value="ECO:0007669"/>
    <property type="project" value="TreeGrafter"/>
</dbReference>